<sequence>MTLQYLLVLDFEATCSPSLPRADMEIIEFPIVVVDLASASVVAEFHSYVQPTLGRLDPFCTQLTGIAQATVDAAPSFASVWADARAFCAPFVADGLFVTCGDWDLRTMLPTQLARSGLEPASEFLRWANIKAAFLAWRGRRVRGMTELLDALGLPLVGRHHSGIADARNIAAAAVQMLQGGHEWAPTNFRTRRTRRQK</sequence>
<dbReference type="GO" id="GO:0000175">
    <property type="term" value="F:3'-5'-RNA exonuclease activity"/>
    <property type="evidence" value="ECO:0007669"/>
    <property type="project" value="InterPro"/>
</dbReference>
<dbReference type="OrthoDB" id="448399at2759"/>
<dbReference type="GO" id="GO:0003676">
    <property type="term" value="F:nucleic acid binding"/>
    <property type="evidence" value="ECO:0007669"/>
    <property type="project" value="InterPro"/>
</dbReference>
<protein>
    <submittedName>
        <fullName evidence="6">Aste57867_23699 protein</fullName>
    </submittedName>
</protein>
<feature type="domain" description="Exonuclease" evidence="4">
    <location>
        <begin position="5"/>
        <end position="183"/>
    </location>
</feature>
<reference evidence="6 7" key="1">
    <citation type="submission" date="2019-03" db="EMBL/GenBank/DDBJ databases">
        <authorList>
            <person name="Gaulin E."/>
            <person name="Dumas B."/>
        </authorList>
    </citation>
    <scope>NUCLEOTIDE SEQUENCE [LARGE SCALE GENOMIC DNA]</scope>
    <source>
        <strain evidence="6">CBS 568.67</strain>
    </source>
</reference>
<dbReference type="CDD" id="cd06133">
    <property type="entry name" value="ERI-1_3'hExo_like"/>
    <property type="match status" value="1"/>
</dbReference>
<organism evidence="6 7">
    <name type="scientific">Aphanomyces stellatus</name>
    <dbReference type="NCBI Taxonomy" id="120398"/>
    <lineage>
        <taxon>Eukaryota</taxon>
        <taxon>Sar</taxon>
        <taxon>Stramenopiles</taxon>
        <taxon>Oomycota</taxon>
        <taxon>Saprolegniomycetes</taxon>
        <taxon>Saprolegniales</taxon>
        <taxon>Verrucalvaceae</taxon>
        <taxon>Aphanomyces</taxon>
    </lineage>
</organism>
<evidence type="ECO:0000313" key="5">
    <source>
        <dbReference type="EMBL" id="KAF0684302.1"/>
    </source>
</evidence>
<evidence type="ECO:0000256" key="2">
    <source>
        <dbReference type="ARBA" id="ARBA00022801"/>
    </source>
</evidence>
<proteinExistence type="predicted"/>
<dbReference type="SUPFAM" id="SSF53098">
    <property type="entry name" value="Ribonuclease H-like"/>
    <property type="match status" value="1"/>
</dbReference>
<evidence type="ECO:0000313" key="7">
    <source>
        <dbReference type="Proteomes" id="UP000332933"/>
    </source>
</evidence>
<dbReference type="InterPro" id="IPR047201">
    <property type="entry name" value="ERI-1_3'hExo-like"/>
</dbReference>
<keyword evidence="3" id="KW-0269">Exonuclease</keyword>
<dbReference type="AlphaFoldDB" id="A0A485LSV8"/>
<accession>A0A485LSV8</accession>
<evidence type="ECO:0000313" key="6">
    <source>
        <dbReference type="EMBL" id="VFU00344.1"/>
    </source>
</evidence>
<keyword evidence="1" id="KW-0540">Nuclease</keyword>
<evidence type="ECO:0000256" key="3">
    <source>
        <dbReference type="ARBA" id="ARBA00022839"/>
    </source>
</evidence>
<dbReference type="InterPro" id="IPR051274">
    <property type="entry name" value="3-5_Exoribonuclease"/>
</dbReference>
<evidence type="ECO:0000256" key="1">
    <source>
        <dbReference type="ARBA" id="ARBA00022722"/>
    </source>
</evidence>
<gene>
    <name evidence="6" type="primary">Aste57867_23699</name>
    <name evidence="5" type="ORF">As57867_023627</name>
    <name evidence="6" type="ORF">ASTE57867_23699</name>
</gene>
<dbReference type="InterPro" id="IPR012337">
    <property type="entry name" value="RNaseH-like_sf"/>
</dbReference>
<dbReference type="Gene3D" id="3.30.420.10">
    <property type="entry name" value="Ribonuclease H-like superfamily/Ribonuclease H"/>
    <property type="match status" value="1"/>
</dbReference>
<dbReference type="EMBL" id="VJMH01007301">
    <property type="protein sequence ID" value="KAF0684302.1"/>
    <property type="molecule type" value="Genomic_DNA"/>
</dbReference>
<dbReference type="SMART" id="SM00479">
    <property type="entry name" value="EXOIII"/>
    <property type="match status" value="1"/>
</dbReference>
<keyword evidence="7" id="KW-1185">Reference proteome</keyword>
<dbReference type="Proteomes" id="UP000332933">
    <property type="component" value="Unassembled WGS sequence"/>
</dbReference>
<evidence type="ECO:0000259" key="4">
    <source>
        <dbReference type="SMART" id="SM00479"/>
    </source>
</evidence>
<keyword evidence="2" id="KW-0378">Hydrolase</keyword>
<dbReference type="InterPro" id="IPR036397">
    <property type="entry name" value="RNaseH_sf"/>
</dbReference>
<dbReference type="EMBL" id="CAADRA010007327">
    <property type="protein sequence ID" value="VFU00344.1"/>
    <property type="molecule type" value="Genomic_DNA"/>
</dbReference>
<reference evidence="5" key="2">
    <citation type="submission" date="2019-06" db="EMBL/GenBank/DDBJ databases">
        <title>Genomics analysis of Aphanomyces spp. identifies a new class of oomycete effector associated with host adaptation.</title>
        <authorList>
            <person name="Gaulin E."/>
        </authorList>
    </citation>
    <scope>NUCLEOTIDE SEQUENCE</scope>
    <source>
        <strain evidence="5">CBS 578.67</strain>
    </source>
</reference>
<dbReference type="PANTHER" id="PTHR23044">
    <property type="entry name" value="3'-5' EXONUCLEASE ERI1-RELATED"/>
    <property type="match status" value="1"/>
</dbReference>
<name>A0A485LSV8_9STRA</name>
<dbReference type="Pfam" id="PF00929">
    <property type="entry name" value="RNase_T"/>
    <property type="match status" value="1"/>
</dbReference>
<dbReference type="PANTHER" id="PTHR23044:SF61">
    <property type="entry name" value="3'-5' EXORIBONUCLEASE 1-RELATED"/>
    <property type="match status" value="1"/>
</dbReference>
<dbReference type="InterPro" id="IPR013520">
    <property type="entry name" value="Ribonucl_H"/>
</dbReference>